<evidence type="ECO:0000313" key="3">
    <source>
        <dbReference type="Proteomes" id="UP001562425"/>
    </source>
</evidence>
<feature type="region of interest" description="Disordered" evidence="1">
    <location>
        <begin position="165"/>
        <end position="187"/>
    </location>
</feature>
<evidence type="ECO:0000313" key="2">
    <source>
        <dbReference type="EMBL" id="KAL1399342.1"/>
    </source>
</evidence>
<feature type="compositionally biased region" description="Acidic residues" evidence="1">
    <location>
        <begin position="172"/>
        <end position="182"/>
    </location>
</feature>
<name>A0ABD1DI22_CULPP</name>
<dbReference type="AlphaFoldDB" id="A0ABD1DI22"/>
<proteinExistence type="predicted"/>
<protein>
    <submittedName>
        <fullName evidence="2">Uncharacterized protein</fullName>
    </submittedName>
</protein>
<keyword evidence="3" id="KW-1185">Reference proteome</keyword>
<evidence type="ECO:0000256" key="1">
    <source>
        <dbReference type="SAM" id="MobiDB-lite"/>
    </source>
</evidence>
<dbReference type="Proteomes" id="UP001562425">
    <property type="component" value="Unassembled WGS sequence"/>
</dbReference>
<reference evidence="2 3" key="1">
    <citation type="submission" date="2024-05" db="EMBL/GenBank/DDBJ databases">
        <title>Culex pipiens pipiens assembly and annotation.</title>
        <authorList>
            <person name="Alout H."/>
            <person name="Durand T."/>
        </authorList>
    </citation>
    <scope>NUCLEOTIDE SEQUENCE [LARGE SCALE GENOMIC DNA]</scope>
    <source>
        <strain evidence="2">HA-2024</strain>
        <tissue evidence="2">Whole body</tissue>
    </source>
</reference>
<organism evidence="2 3">
    <name type="scientific">Culex pipiens pipiens</name>
    <name type="common">Northern house mosquito</name>
    <dbReference type="NCBI Taxonomy" id="38569"/>
    <lineage>
        <taxon>Eukaryota</taxon>
        <taxon>Metazoa</taxon>
        <taxon>Ecdysozoa</taxon>
        <taxon>Arthropoda</taxon>
        <taxon>Hexapoda</taxon>
        <taxon>Insecta</taxon>
        <taxon>Pterygota</taxon>
        <taxon>Neoptera</taxon>
        <taxon>Endopterygota</taxon>
        <taxon>Diptera</taxon>
        <taxon>Nematocera</taxon>
        <taxon>Culicoidea</taxon>
        <taxon>Culicidae</taxon>
        <taxon>Culicinae</taxon>
        <taxon>Culicini</taxon>
        <taxon>Culex</taxon>
        <taxon>Culex</taxon>
    </lineage>
</organism>
<sequence>MEDGNSSNRISSTPEQHPVRSSITVQFQFGLNFDGRRYDCCPVQAFQRAETIFGKFLEQPDEKRDETIQEVHQQQSFCKPEPESAIDIDQSASSCPDNSSMDSNIIARWPLPSGLEKEDVKGVDVQGNFSVAQPSGSHAASSTTVLTAIPSAAGTSPAVLMATETSRRKDSYEDEELEDAENPGEKENSLSHFHIEFTPNRLICLLAKTIDGPELIELASKGIPFVAANLPPFRLDEHVPPEIRAKYGIPLPSASTEDGTWLRTYLANAPPFLESLEGAQYTVALMATIVCAEIFAQMSGDFVSVKTWRDGHVKKSYIYLLMDPRITNMTTQ</sequence>
<comment type="caution">
    <text evidence="2">The sequence shown here is derived from an EMBL/GenBank/DDBJ whole genome shotgun (WGS) entry which is preliminary data.</text>
</comment>
<dbReference type="EMBL" id="JBEHCU010005586">
    <property type="protein sequence ID" value="KAL1399342.1"/>
    <property type="molecule type" value="Genomic_DNA"/>
</dbReference>
<gene>
    <name evidence="2" type="ORF">pipiens_008284</name>
</gene>
<accession>A0ABD1DI22</accession>